<evidence type="ECO:0000313" key="1">
    <source>
        <dbReference type="EMBL" id="MBC8434057.1"/>
    </source>
</evidence>
<organism evidence="1 2">
    <name type="scientific">Candidatus Desulfatibia vada</name>
    <dbReference type="NCBI Taxonomy" id="2841696"/>
    <lineage>
        <taxon>Bacteria</taxon>
        <taxon>Pseudomonadati</taxon>
        <taxon>Thermodesulfobacteriota</taxon>
        <taxon>Desulfobacteria</taxon>
        <taxon>Desulfobacterales</taxon>
        <taxon>Desulfobacterales incertae sedis</taxon>
        <taxon>Candidatus Desulfatibia</taxon>
    </lineage>
</organism>
<name>A0A8J6P5N0_9BACT</name>
<dbReference type="AlphaFoldDB" id="A0A8J6P5N0"/>
<sequence>MKNQVEAVEKLHHQDLADGYGEIYLPGALPRLIRDKEITHSLVLAAFYRFFKEYRDDFSRLLRQI</sequence>
<accession>A0A8J6P5N0</accession>
<proteinExistence type="predicted"/>
<protein>
    <submittedName>
        <fullName evidence="1">Uncharacterized protein</fullName>
    </submittedName>
</protein>
<evidence type="ECO:0000313" key="2">
    <source>
        <dbReference type="Proteomes" id="UP000605201"/>
    </source>
</evidence>
<reference evidence="1 2" key="1">
    <citation type="submission" date="2020-08" db="EMBL/GenBank/DDBJ databases">
        <title>Bridging the membrane lipid divide: bacteria of the FCB group superphylum have the potential to synthesize archaeal ether lipids.</title>
        <authorList>
            <person name="Villanueva L."/>
            <person name="Von Meijenfeldt F.A.B."/>
            <person name="Westbye A.B."/>
            <person name="Yadav S."/>
            <person name="Hopmans E.C."/>
            <person name="Dutilh B.E."/>
            <person name="Sinninghe Damste J.S."/>
        </authorList>
    </citation>
    <scope>NUCLEOTIDE SEQUENCE [LARGE SCALE GENOMIC DNA]</scope>
    <source>
        <strain evidence="1">NIOZ-UU17</strain>
    </source>
</reference>
<gene>
    <name evidence="1" type="ORF">H8D96_19275</name>
</gene>
<comment type="caution">
    <text evidence="1">The sequence shown here is derived from an EMBL/GenBank/DDBJ whole genome shotgun (WGS) entry which is preliminary data.</text>
</comment>
<dbReference type="Proteomes" id="UP000605201">
    <property type="component" value="Unassembled WGS sequence"/>
</dbReference>
<dbReference type="EMBL" id="JACNIG010000376">
    <property type="protein sequence ID" value="MBC8434057.1"/>
    <property type="molecule type" value="Genomic_DNA"/>
</dbReference>